<dbReference type="Proteomes" id="UP000492821">
    <property type="component" value="Unassembled WGS sequence"/>
</dbReference>
<protein>
    <submittedName>
        <fullName evidence="2">Ovule protein</fullName>
    </submittedName>
</protein>
<organism evidence="1 2">
    <name type="scientific">Panagrellus redivivus</name>
    <name type="common">Microworm</name>
    <dbReference type="NCBI Taxonomy" id="6233"/>
    <lineage>
        <taxon>Eukaryota</taxon>
        <taxon>Metazoa</taxon>
        <taxon>Ecdysozoa</taxon>
        <taxon>Nematoda</taxon>
        <taxon>Chromadorea</taxon>
        <taxon>Rhabditida</taxon>
        <taxon>Tylenchina</taxon>
        <taxon>Panagrolaimomorpha</taxon>
        <taxon>Panagrolaimoidea</taxon>
        <taxon>Panagrolaimidae</taxon>
        <taxon>Panagrellus</taxon>
    </lineage>
</organism>
<name>A0A7E4W0Q0_PANRE</name>
<reference evidence="1" key="1">
    <citation type="journal article" date="2013" name="Genetics">
        <title>The draft genome and transcriptome of Panagrellus redivivus are shaped by the harsh demands of a free-living lifestyle.</title>
        <authorList>
            <person name="Srinivasan J."/>
            <person name="Dillman A.R."/>
            <person name="Macchietto M.G."/>
            <person name="Heikkinen L."/>
            <person name="Lakso M."/>
            <person name="Fracchia K.M."/>
            <person name="Antoshechkin I."/>
            <person name="Mortazavi A."/>
            <person name="Wong G."/>
            <person name="Sternberg P.W."/>
        </authorList>
    </citation>
    <scope>NUCLEOTIDE SEQUENCE [LARGE SCALE GENOMIC DNA]</scope>
    <source>
        <strain evidence="1">MT8872</strain>
    </source>
</reference>
<dbReference type="WBParaSite" id="Pan_g5693.t1">
    <property type="protein sequence ID" value="Pan_g5693.t1"/>
    <property type="gene ID" value="Pan_g5693"/>
</dbReference>
<evidence type="ECO:0000313" key="2">
    <source>
        <dbReference type="WBParaSite" id="Pan_g5693.t1"/>
    </source>
</evidence>
<proteinExistence type="predicted"/>
<dbReference type="AlphaFoldDB" id="A0A7E4W0Q0"/>
<sequence>MHNFDSAQSPPGFEHCTFNSTPTFPEMNRTINAGREVHSIGISKFRKLYIVNSSFQLLQMMPNGLDSRPI</sequence>
<reference evidence="2" key="2">
    <citation type="submission" date="2020-10" db="UniProtKB">
        <authorList>
            <consortium name="WormBaseParasite"/>
        </authorList>
    </citation>
    <scope>IDENTIFICATION</scope>
</reference>
<evidence type="ECO:0000313" key="1">
    <source>
        <dbReference type="Proteomes" id="UP000492821"/>
    </source>
</evidence>
<keyword evidence="1" id="KW-1185">Reference proteome</keyword>
<accession>A0A7E4W0Q0</accession>